<gene>
    <name evidence="2" type="ORF">Bca52824_063213</name>
</gene>
<accession>A0A8X7QF40</accession>
<sequence length="181" mass="21448">MVPLPSTVINSDAYVWEEDGEPLDDYSANRAFMMWMTHLDHLPTRSRIAIWAVNIVDSCCVCNVYMESRDHLFLRCAFSESIWLLVLKRLGYKPVRFHTWTAFMDWMGSKDTICPTSLRRVAAQATVYSLWWERNNRLHNSVSTPVASTFKKIDRFVRNIITARRDRKKFRTLMSQWLKYE</sequence>
<protein>
    <recommendedName>
        <fullName evidence="1">Reverse transcriptase zinc-binding domain-containing protein</fullName>
    </recommendedName>
</protein>
<proteinExistence type="predicted"/>
<name>A0A8X7QF40_BRACI</name>
<dbReference type="PANTHER" id="PTHR33116:SF80">
    <property type="entry name" value="REVERSE TRANSCRIPTASE ZINC-BINDING DOMAIN-CONTAINING PROTEIN"/>
    <property type="match status" value="1"/>
</dbReference>
<dbReference type="AlphaFoldDB" id="A0A8X7QF40"/>
<dbReference type="OrthoDB" id="1095475at2759"/>
<dbReference type="Proteomes" id="UP000886595">
    <property type="component" value="Unassembled WGS sequence"/>
</dbReference>
<feature type="domain" description="Reverse transcriptase zinc-binding" evidence="1">
    <location>
        <begin position="31"/>
        <end position="83"/>
    </location>
</feature>
<organism evidence="2 3">
    <name type="scientific">Brassica carinata</name>
    <name type="common">Ethiopian mustard</name>
    <name type="synonym">Abyssinian cabbage</name>
    <dbReference type="NCBI Taxonomy" id="52824"/>
    <lineage>
        <taxon>Eukaryota</taxon>
        <taxon>Viridiplantae</taxon>
        <taxon>Streptophyta</taxon>
        <taxon>Embryophyta</taxon>
        <taxon>Tracheophyta</taxon>
        <taxon>Spermatophyta</taxon>
        <taxon>Magnoliopsida</taxon>
        <taxon>eudicotyledons</taxon>
        <taxon>Gunneridae</taxon>
        <taxon>Pentapetalae</taxon>
        <taxon>rosids</taxon>
        <taxon>malvids</taxon>
        <taxon>Brassicales</taxon>
        <taxon>Brassicaceae</taxon>
        <taxon>Brassiceae</taxon>
        <taxon>Brassica</taxon>
    </lineage>
</organism>
<dbReference type="EMBL" id="JAAMPC010000013">
    <property type="protein sequence ID" value="KAG2268658.1"/>
    <property type="molecule type" value="Genomic_DNA"/>
</dbReference>
<reference evidence="2 3" key="1">
    <citation type="submission" date="2020-02" db="EMBL/GenBank/DDBJ databases">
        <authorList>
            <person name="Ma Q."/>
            <person name="Huang Y."/>
            <person name="Song X."/>
            <person name="Pei D."/>
        </authorList>
    </citation>
    <scope>NUCLEOTIDE SEQUENCE [LARGE SCALE GENOMIC DNA]</scope>
    <source>
        <strain evidence="2">Sxm20200214</strain>
        <tissue evidence="2">Leaf</tissue>
    </source>
</reference>
<evidence type="ECO:0000313" key="3">
    <source>
        <dbReference type="Proteomes" id="UP000886595"/>
    </source>
</evidence>
<dbReference type="Pfam" id="PF13966">
    <property type="entry name" value="zf-RVT"/>
    <property type="match status" value="1"/>
</dbReference>
<dbReference type="PANTHER" id="PTHR33116">
    <property type="entry name" value="REVERSE TRANSCRIPTASE ZINC-BINDING DOMAIN-CONTAINING PROTEIN-RELATED-RELATED"/>
    <property type="match status" value="1"/>
</dbReference>
<evidence type="ECO:0000259" key="1">
    <source>
        <dbReference type="Pfam" id="PF13966"/>
    </source>
</evidence>
<keyword evidence="3" id="KW-1185">Reference proteome</keyword>
<dbReference type="InterPro" id="IPR026960">
    <property type="entry name" value="RVT-Znf"/>
</dbReference>
<evidence type="ECO:0000313" key="2">
    <source>
        <dbReference type="EMBL" id="KAG2268658.1"/>
    </source>
</evidence>
<comment type="caution">
    <text evidence="2">The sequence shown here is derived from an EMBL/GenBank/DDBJ whole genome shotgun (WGS) entry which is preliminary data.</text>
</comment>